<feature type="domain" description="Pyrrolo-quinoline quinone repeat" evidence="2">
    <location>
        <begin position="272"/>
        <end position="410"/>
    </location>
</feature>
<keyword evidence="4" id="KW-1185">Reference proteome</keyword>
<dbReference type="OrthoDB" id="725093at2"/>
<reference evidence="3 4" key="1">
    <citation type="submission" date="2019-11" db="EMBL/GenBank/DDBJ databases">
        <title>Genome of Strain BIT-d1.</title>
        <authorList>
            <person name="Yang Y."/>
        </authorList>
    </citation>
    <scope>NUCLEOTIDE SEQUENCE [LARGE SCALE GENOMIC DNA]</scope>
    <source>
        <strain evidence="3 4">BIT-d1</strain>
    </source>
</reference>
<proteinExistence type="predicted"/>
<evidence type="ECO:0000313" key="4">
    <source>
        <dbReference type="Proteomes" id="UP000438760"/>
    </source>
</evidence>
<dbReference type="InterPro" id="IPR011047">
    <property type="entry name" value="Quinoprotein_ADH-like_sf"/>
</dbReference>
<evidence type="ECO:0000313" key="3">
    <source>
        <dbReference type="EMBL" id="MTG99441.1"/>
    </source>
</evidence>
<gene>
    <name evidence="3" type="ORF">GJV76_15170</name>
</gene>
<dbReference type="EMBL" id="WMJX01000086">
    <property type="protein sequence ID" value="MTG99441.1"/>
    <property type="molecule type" value="Genomic_DNA"/>
</dbReference>
<protein>
    <submittedName>
        <fullName evidence="3">PQQ-binding-like beta-propeller repeat protein</fullName>
    </submittedName>
</protein>
<dbReference type="InterPro" id="IPR015943">
    <property type="entry name" value="WD40/YVTN_repeat-like_dom_sf"/>
</dbReference>
<dbReference type="AlphaFoldDB" id="A0A6I3LRW4"/>
<keyword evidence="1" id="KW-0732">Signal</keyword>
<dbReference type="Proteomes" id="UP000438760">
    <property type="component" value="Unassembled WGS sequence"/>
</dbReference>
<dbReference type="Pfam" id="PF13360">
    <property type="entry name" value="PQQ_2"/>
    <property type="match status" value="1"/>
</dbReference>
<dbReference type="InterPro" id="IPR002372">
    <property type="entry name" value="PQQ_rpt_dom"/>
</dbReference>
<evidence type="ECO:0000256" key="1">
    <source>
        <dbReference type="SAM" id="SignalP"/>
    </source>
</evidence>
<name>A0A6I3LRW4_9FLAO</name>
<organism evidence="3 4">
    <name type="scientific">Myroides albus</name>
    <dbReference type="NCBI Taxonomy" id="2562892"/>
    <lineage>
        <taxon>Bacteria</taxon>
        <taxon>Pseudomonadati</taxon>
        <taxon>Bacteroidota</taxon>
        <taxon>Flavobacteriia</taxon>
        <taxon>Flavobacteriales</taxon>
        <taxon>Flavobacteriaceae</taxon>
        <taxon>Myroides</taxon>
    </lineage>
</organism>
<accession>A0A6I3LRW4</accession>
<dbReference type="RefSeq" id="WP_155093428.1">
    <property type="nucleotide sequence ID" value="NZ_CP102754.1"/>
</dbReference>
<evidence type="ECO:0000259" key="2">
    <source>
        <dbReference type="Pfam" id="PF13360"/>
    </source>
</evidence>
<sequence length="645" mass="72502">MNVKYYLLAGVLCSIGATAQVNVELKHNIEQVLLEPLTGNVIVEDKENISSINGETHQIDWSFAKKDYSSTTAMQGAASTLNKLENNDFLGAFQKDEEVVLIPNSPYASVRLEHNDLIINSTTGEVVFNSAEMQYRILQTYYLLGENTLLILGTQGESIDFLSYDIAGKQVLWTNKLGTLDSLSKSLGSLFKAFIGKGAPITEDKILTTSDEIFVTVKGVLYNINKQSGVVNWNTAYIITNFFLNQNRDKAIIITDESSFFSYKYALNVLTLGDGEKLWKKDIVTKRISYLEDHKDKLLVAHTSGFNFYSYESGQKIWKKDAKGKNIKQVIPVDNDYLYIADNEMNLVDGDGQNKWKKFVEIADDEKDEVYYLGKAGDDRVFYLTDTYGNMVDYTSGKKIWKKNVKFDKKRPLVYSVMDDKFVVYNNKRIYTFNNSSKEDPKPKGKVEVKNDKTIKSIETFDWGICIVGENDVIGLDLEGNELYHNVYKEPGEAERRLMKSAGIVGGAFLGASQSANNAAANATVTMTYRDTNGQLRSETNTLLTDAAQKRANKKADAYGEVADALDKNLTSKVRSRFNAMKQNDEYAFVANRGEKGPELIKVRKKDGQEVAKVLLDSNKPLYEVDPINENLYYASGSTLKIYSK</sequence>
<comment type="caution">
    <text evidence="3">The sequence shown here is derived from an EMBL/GenBank/DDBJ whole genome shotgun (WGS) entry which is preliminary data.</text>
</comment>
<feature type="chain" id="PRO_5026012843" evidence="1">
    <location>
        <begin position="20"/>
        <end position="645"/>
    </location>
</feature>
<dbReference type="SUPFAM" id="SSF50998">
    <property type="entry name" value="Quinoprotein alcohol dehydrogenase-like"/>
    <property type="match status" value="1"/>
</dbReference>
<dbReference type="Gene3D" id="2.130.10.10">
    <property type="entry name" value="YVTN repeat-like/Quinoprotein amine dehydrogenase"/>
    <property type="match status" value="1"/>
</dbReference>
<feature type="signal peptide" evidence="1">
    <location>
        <begin position="1"/>
        <end position="19"/>
    </location>
</feature>